<protein>
    <submittedName>
        <fullName evidence="3">Flavodoxin family protein</fullName>
    </submittedName>
</protein>
<comment type="caution">
    <text evidence="3">The sequence shown here is derived from an EMBL/GenBank/DDBJ whole genome shotgun (WGS) entry which is preliminary data.</text>
</comment>
<dbReference type="EMBL" id="SACM01000001">
    <property type="protein sequence ID" value="RVT88831.1"/>
    <property type="molecule type" value="Genomic_DNA"/>
</dbReference>
<evidence type="ECO:0000256" key="1">
    <source>
        <dbReference type="ARBA" id="ARBA00023002"/>
    </source>
</evidence>
<dbReference type="GO" id="GO:0010181">
    <property type="term" value="F:FMN binding"/>
    <property type="evidence" value="ECO:0007669"/>
    <property type="project" value="TreeGrafter"/>
</dbReference>
<dbReference type="Pfam" id="PF02525">
    <property type="entry name" value="Flavodoxin_2"/>
    <property type="match status" value="1"/>
</dbReference>
<keyword evidence="4" id="KW-1185">Reference proteome</keyword>
<dbReference type="GO" id="GO:0003955">
    <property type="term" value="F:NAD(P)H dehydrogenase (quinone) activity"/>
    <property type="evidence" value="ECO:0007669"/>
    <property type="project" value="TreeGrafter"/>
</dbReference>
<dbReference type="PANTHER" id="PTHR47307">
    <property type="entry name" value="GLUTATHIONE-REGULATED POTASSIUM-EFFLUX SYSTEM ANCILLARY PROTEIN KEFG"/>
    <property type="match status" value="1"/>
</dbReference>
<dbReference type="PANTHER" id="PTHR47307:SF2">
    <property type="entry name" value="GLUTATHIONE-REGULATED POTASSIUM-EFFLUX SYSTEM ANCILLARY PROTEIN KEFF"/>
    <property type="match status" value="1"/>
</dbReference>
<accession>A0A3S2VJK1</accession>
<dbReference type="SUPFAM" id="SSF52218">
    <property type="entry name" value="Flavoproteins"/>
    <property type="match status" value="1"/>
</dbReference>
<keyword evidence="1" id="KW-0560">Oxidoreductase</keyword>
<dbReference type="InterPro" id="IPR046980">
    <property type="entry name" value="KefG/KefF"/>
</dbReference>
<evidence type="ECO:0000313" key="4">
    <source>
        <dbReference type="Proteomes" id="UP000288587"/>
    </source>
</evidence>
<dbReference type="AlphaFoldDB" id="A0A3S2VJK1"/>
<dbReference type="GO" id="GO:0009055">
    <property type="term" value="F:electron transfer activity"/>
    <property type="evidence" value="ECO:0007669"/>
    <property type="project" value="TreeGrafter"/>
</dbReference>
<dbReference type="InterPro" id="IPR029039">
    <property type="entry name" value="Flavoprotein-like_sf"/>
</dbReference>
<reference evidence="3 4" key="1">
    <citation type="submission" date="2019-01" db="EMBL/GenBank/DDBJ databases">
        <authorList>
            <person name="Chen W.-M."/>
        </authorList>
    </citation>
    <scope>NUCLEOTIDE SEQUENCE [LARGE SCALE GENOMIC DNA]</scope>
    <source>
        <strain evidence="3 4">CCP-18</strain>
    </source>
</reference>
<organism evidence="3 4">
    <name type="scientific">Inhella crocodyli</name>
    <dbReference type="NCBI Taxonomy" id="2499851"/>
    <lineage>
        <taxon>Bacteria</taxon>
        <taxon>Pseudomonadati</taxon>
        <taxon>Pseudomonadota</taxon>
        <taxon>Betaproteobacteria</taxon>
        <taxon>Burkholderiales</taxon>
        <taxon>Sphaerotilaceae</taxon>
        <taxon>Inhella</taxon>
    </lineage>
</organism>
<proteinExistence type="predicted"/>
<feature type="domain" description="Flavodoxin-like fold" evidence="2">
    <location>
        <begin position="7"/>
        <end position="179"/>
    </location>
</feature>
<dbReference type="Gene3D" id="3.40.50.360">
    <property type="match status" value="1"/>
</dbReference>
<sequence>MRTAPCLVVMAHPDLAHSRVTRRVQQAFEAEPQLVLHDLYARYPDFWIDVDAERAALSAAQLVVWLHPVHWYGMPALMKQWMDTVLGYGWAYGPGGTALAGKDLWLCASAGGAEDSYRAMPGAAADAHPNVHPFDPFLPPYRQTAALTRMRWLPPSVFFHAHRAEGAALDAHVANLVARLRRYPEGLEDTPWALPAEVAGERPLEGGV</sequence>
<name>A0A3S2VJK1_9BURK</name>
<dbReference type="RefSeq" id="WP_127682285.1">
    <property type="nucleotide sequence ID" value="NZ_SACM01000001.1"/>
</dbReference>
<dbReference type="Proteomes" id="UP000288587">
    <property type="component" value="Unassembled WGS sequence"/>
</dbReference>
<gene>
    <name evidence="3" type="ORF">EOD73_07645</name>
</gene>
<evidence type="ECO:0000313" key="3">
    <source>
        <dbReference type="EMBL" id="RVT88831.1"/>
    </source>
</evidence>
<dbReference type="InterPro" id="IPR003680">
    <property type="entry name" value="Flavodoxin_fold"/>
</dbReference>
<dbReference type="OrthoDB" id="9798454at2"/>
<evidence type="ECO:0000259" key="2">
    <source>
        <dbReference type="Pfam" id="PF02525"/>
    </source>
</evidence>